<protein>
    <submittedName>
        <fullName evidence="1">Uncharacterized protein</fullName>
    </submittedName>
</protein>
<gene>
    <name evidence="1" type="ORF">VL20_1681</name>
</gene>
<keyword evidence="2" id="KW-1185">Reference proteome</keyword>
<dbReference type="Proteomes" id="UP000068167">
    <property type="component" value="Chromosome"/>
</dbReference>
<accession>A0A0K1RYI1</accession>
<dbReference type="EMBL" id="CP011339">
    <property type="protein sequence ID" value="AKV66833.1"/>
    <property type="molecule type" value="Genomic_DNA"/>
</dbReference>
<dbReference type="KEGG" id="mpk:VL20_1681"/>
<name>A0A0K1RYI1_9CHRO</name>
<sequence>MGNNRQPNLQDQRSHCYELIDVGFPCVNPTYGRGDRTMGLHSHR</sequence>
<organism evidence="1 2">
    <name type="scientific">Microcystis panniformis FACHB-1757</name>
    <dbReference type="NCBI Taxonomy" id="1638788"/>
    <lineage>
        <taxon>Bacteria</taxon>
        <taxon>Bacillati</taxon>
        <taxon>Cyanobacteriota</taxon>
        <taxon>Cyanophyceae</taxon>
        <taxon>Oscillatoriophycideae</taxon>
        <taxon>Chroococcales</taxon>
        <taxon>Microcystaceae</taxon>
        <taxon>Microcystis</taxon>
    </lineage>
</organism>
<evidence type="ECO:0000313" key="1">
    <source>
        <dbReference type="EMBL" id="AKV66833.1"/>
    </source>
</evidence>
<dbReference type="AlphaFoldDB" id="A0A0K1RYI1"/>
<evidence type="ECO:0000313" key="2">
    <source>
        <dbReference type="Proteomes" id="UP000068167"/>
    </source>
</evidence>
<dbReference type="PATRIC" id="fig|1638788.3.peg.1688"/>
<reference evidence="1 2" key="1">
    <citation type="journal article" date="2016" name="Stand. Genomic Sci.">
        <title>Complete genome sequence and genomic characterization of Microcystis panniformis FACHB 1757 by third-generation sequencing.</title>
        <authorList>
            <person name="Zhang J.Y."/>
            <person name="Guan R."/>
            <person name="Zhang H.J."/>
            <person name="Li H."/>
            <person name="Xiao P."/>
            <person name="Yu G.L."/>
            <person name="Du L."/>
            <person name="Cao D.M."/>
            <person name="Zhu B.C."/>
            <person name="Li R.H."/>
            <person name="Lu Z.H."/>
        </authorList>
    </citation>
    <scope>NUCLEOTIDE SEQUENCE [LARGE SCALE GENOMIC DNA]</scope>
    <source>
        <strain evidence="1 2">FACHB-1757</strain>
    </source>
</reference>
<proteinExistence type="predicted"/>